<evidence type="ECO:0000256" key="1">
    <source>
        <dbReference type="SAM" id="MobiDB-lite"/>
    </source>
</evidence>
<feature type="region of interest" description="Disordered" evidence="1">
    <location>
        <begin position="201"/>
        <end position="233"/>
    </location>
</feature>
<dbReference type="OMA" id="WRNCTEA"/>
<dbReference type="Proteomes" id="UP000008142">
    <property type="component" value="Unassembled WGS sequence"/>
</dbReference>
<gene>
    <name evidence="2" type="ORF">HCEG_04923</name>
</gene>
<organism evidence="3">
    <name type="scientific">Ajellomyces capsulatus (strain H88)</name>
    <name type="common">Darling's disease fungus</name>
    <name type="synonym">Histoplasma capsulatum</name>
    <dbReference type="NCBI Taxonomy" id="544711"/>
    <lineage>
        <taxon>Eukaryota</taxon>
        <taxon>Fungi</taxon>
        <taxon>Dikarya</taxon>
        <taxon>Ascomycota</taxon>
        <taxon>Pezizomycotina</taxon>
        <taxon>Eurotiomycetes</taxon>
        <taxon>Eurotiomycetidae</taxon>
        <taxon>Onygenales</taxon>
        <taxon>Ajellomycetaceae</taxon>
        <taxon>Histoplasma</taxon>
    </lineage>
</organism>
<sequence>MRDERWLRRERAVQSSWRNCTEASESRFYLRDLADRIREVNLSRLAWSPQRHAQDLHRMRTTKNPSVEGGGRRGGLGWAVKQINRRKKREEGKMENVVDIDGGNRQSGEAERGRERQREVSVGHVSDIRTLTTTPRLVGAGCWGSGEDRRQRASSWLGVVNGGLSSNNQFDAATSSALEMLLQKSGVGVCKASAPKREDDIVWGQAGGGGDRFARTTGSPGPARLRPAHQKRS</sequence>
<dbReference type="AlphaFoldDB" id="F0UJ59"/>
<dbReference type="HOGENOM" id="CLU_1261182_0_0_1"/>
<reference evidence="3" key="1">
    <citation type="submission" date="2008-07" db="EMBL/GenBank/DDBJ databases">
        <title>Annotation of Ajellomyces capsulatus strain H88.</title>
        <authorList>
            <person name="Champion M."/>
            <person name="Cuomo C."/>
            <person name="Ma L.-J."/>
            <person name="Henn M.R."/>
            <person name="Sil A."/>
            <person name="Goldman B."/>
            <person name="Young S.K."/>
            <person name="Kodira C.D."/>
            <person name="Zeng Q."/>
            <person name="Koehrsen M."/>
            <person name="Alvarado L."/>
            <person name="Berlin A."/>
            <person name="Borenstein D."/>
            <person name="Chen Z."/>
            <person name="Engels R."/>
            <person name="Freedman E."/>
            <person name="Gellesch M."/>
            <person name="Goldberg J."/>
            <person name="Griggs A."/>
            <person name="Gujja S."/>
            <person name="Heiman D."/>
            <person name="Hepburn T."/>
            <person name="Howarth C."/>
            <person name="Jen D."/>
            <person name="Larson L."/>
            <person name="Lewis B."/>
            <person name="Mehta T."/>
            <person name="Park D."/>
            <person name="Pearson M."/>
            <person name="Roberts A."/>
            <person name="Saif S."/>
            <person name="Shea T."/>
            <person name="Shenoy N."/>
            <person name="Sisk P."/>
            <person name="Stolte C."/>
            <person name="Sykes S."/>
            <person name="Walk T."/>
            <person name="White J."/>
            <person name="Yandava C."/>
            <person name="Klein B."/>
            <person name="McEwen J.G."/>
            <person name="Puccia R."/>
            <person name="Goldman G.H."/>
            <person name="Felipe M.S."/>
            <person name="Nino-Vega G."/>
            <person name="San-Blas G."/>
            <person name="Taylor J."/>
            <person name="Mendoza L."/>
            <person name="Galagan J."/>
            <person name="Nusbaum C."/>
            <person name="Birren B."/>
        </authorList>
    </citation>
    <scope>NUCLEOTIDE SEQUENCE [LARGE SCALE GENOMIC DNA]</scope>
    <source>
        <strain evidence="3">H88</strain>
    </source>
</reference>
<dbReference type="EMBL" id="DS990639">
    <property type="protein sequence ID" value="EGC45707.1"/>
    <property type="molecule type" value="Genomic_DNA"/>
</dbReference>
<name>F0UJ59_AJEC8</name>
<proteinExistence type="predicted"/>
<accession>F0UJ59</accession>
<evidence type="ECO:0000313" key="3">
    <source>
        <dbReference type="Proteomes" id="UP000008142"/>
    </source>
</evidence>
<feature type="region of interest" description="Disordered" evidence="1">
    <location>
        <begin position="85"/>
        <end position="122"/>
    </location>
</feature>
<evidence type="ECO:0000313" key="2">
    <source>
        <dbReference type="EMBL" id="EGC45707.1"/>
    </source>
</evidence>
<protein>
    <submittedName>
        <fullName evidence="2">Predicted protein</fullName>
    </submittedName>
</protein>
<feature type="compositionally biased region" description="Basic and acidic residues" evidence="1">
    <location>
        <begin position="108"/>
        <end position="121"/>
    </location>
</feature>